<evidence type="ECO:0000313" key="1">
    <source>
        <dbReference type="EMBL" id="KDP44325.1"/>
    </source>
</evidence>
<sequence>MILVSSALRESIPVRAGRTSAKGGGVPPAYGPLTAFSPYPCSHPMRFTINTARGRSVFYTSPKPRRTAGTAAVHSGQSYVAGKALRSPEVEEEKAVEEDSSRSRYWRFVRRERRSELNQRHEGSLSPSCSRRAVVEKLIGESEGSVA</sequence>
<accession>A0A067LIA5</accession>
<name>A0A067LIA5_JATCU</name>
<dbReference type="Proteomes" id="UP000027138">
    <property type="component" value="Unassembled WGS sequence"/>
</dbReference>
<organism evidence="1 2">
    <name type="scientific">Jatropha curcas</name>
    <name type="common">Barbados nut</name>
    <dbReference type="NCBI Taxonomy" id="180498"/>
    <lineage>
        <taxon>Eukaryota</taxon>
        <taxon>Viridiplantae</taxon>
        <taxon>Streptophyta</taxon>
        <taxon>Embryophyta</taxon>
        <taxon>Tracheophyta</taxon>
        <taxon>Spermatophyta</taxon>
        <taxon>Magnoliopsida</taxon>
        <taxon>eudicotyledons</taxon>
        <taxon>Gunneridae</taxon>
        <taxon>Pentapetalae</taxon>
        <taxon>rosids</taxon>
        <taxon>fabids</taxon>
        <taxon>Malpighiales</taxon>
        <taxon>Euphorbiaceae</taxon>
        <taxon>Crotonoideae</taxon>
        <taxon>Jatropheae</taxon>
        <taxon>Jatropha</taxon>
    </lineage>
</organism>
<keyword evidence="2" id="KW-1185">Reference proteome</keyword>
<reference evidence="1 2" key="1">
    <citation type="journal article" date="2014" name="PLoS ONE">
        <title>Global Analysis of Gene Expression Profiles in Physic Nut (Jatropha curcas L.) Seedlings Exposed to Salt Stress.</title>
        <authorList>
            <person name="Zhang L."/>
            <person name="Zhang C."/>
            <person name="Wu P."/>
            <person name="Chen Y."/>
            <person name="Li M."/>
            <person name="Jiang H."/>
            <person name="Wu G."/>
        </authorList>
    </citation>
    <scope>NUCLEOTIDE SEQUENCE [LARGE SCALE GENOMIC DNA]</scope>
    <source>
        <strain evidence="2">cv. GZQX0401</strain>
        <tissue evidence="1">Young leaves</tissue>
    </source>
</reference>
<proteinExistence type="predicted"/>
<gene>
    <name evidence="1" type="ORF">JCGZ_19192</name>
</gene>
<dbReference type="EMBL" id="KK914254">
    <property type="protein sequence ID" value="KDP44325.1"/>
    <property type="molecule type" value="Genomic_DNA"/>
</dbReference>
<dbReference type="AlphaFoldDB" id="A0A067LIA5"/>
<evidence type="ECO:0000313" key="2">
    <source>
        <dbReference type="Proteomes" id="UP000027138"/>
    </source>
</evidence>
<protein>
    <submittedName>
        <fullName evidence="1">Uncharacterized protein</fullName>
    </submittedName>
</protein>